<dbReference type="STRING" id="1123272.SAMN02745824_0606"/>
<dbReference type="Pfam" id="PF06319">
    <property type="entry name" value="MmcB-like"/>
    <property type="match status" value="1"/>
</dbReference>
<name>A0A1N6CNY3_9SPHN</name>
<keyword evidence="2" id="KW-1185">Reference proteome</keyword>
<evidence type="ECO:0000313" key="2">
    <source>
        <dbReference type="Proteomes" id="UP000185192"/>
    </source>
</evidence>
<proteinExistence type="predicted"/>
<dbReference type="AlphaFoldDB" id="A0A1N6CNY3"/>
<gene>
    <name evidence="1" type="ORF">SAMN02745824_0606</name>
</gene>
<sequence>MDQQDNDSQIMAELALLESDAQPLDGARAVARGVARLFLRHDILVLSEVSLRNRRRADLMGIDAKGQIVIVEIKVARGDLLGDSKWTEYLDYCDRFYWAVPADFDHSPLDRPEFLPERAGLVVADAYDAEIIRPAATHSLASARRKTETLRIARRAMGRLAIANDWIDPSLHDHG</sequence>
<dbReference type="GO" id="GO:0003676">
    <property type="term" value="F:nucleic acid binding"/>
    <property type="evidence" value="ECO:0007669"/>
    <property type="project" value="InterPro"/>
</dbReference>
<organism evidence="1 2">
    <name type="scientific">Parasphingorhabdus marina DSM 22363</name>
    <dbReference type="NCBI Taxonomy" id="1123272"/>
    <lineage>
        <taxon>Bacteria</taxon>
        <taxon>Pseudomonadati</taxon>
        <taxon>Pseudomonadota</taxon>
        <taxon>Alphaproteobacteria</taxon>
        <taxon>Sphingomonadales</taxon>
        <taxon>Sphingomonadaceae</taxon>
        <taxon>Parasphingorhabdus</taxon>
    </lineage>
</organism>
<reference evidence="2" key="1">
    <citation type="submission" date="2016-11" db="EMBL/GenBank/DDBJ databases">
        <authorList>
            <person name="Varghese N."/>
            <person name="Submissions S."/>
        </authorList>
    </citation>
    <scope>NUCLEOTIDE SEQUENCE [LARGE SCALE GENOMIC DNA]</scope>
    <source>
        <strain evidence="2">DSM 22363</strain>
    </source>
</reference>
<evidence type="ECO:0000313" key="1">
    <source>
        <dbReference type="EMBL" id="SIN60169.1"/>
    </source>
</evidence>
<dbReference type="Gene3D" id="3.40.1350.10">
    <property type="match status" value="1"/>
</dbReference>
<dbReference type="EMBL" id="FSQW01000001">
    <property type="protein sequence ID" value="SIN60169.1"/>
    <property type="molecule type" value="Genomic_DNA"/>
</dbReference>
<dbReference type="Proteomes" id="UP000185192">
    <property type="component" value="Unassembled WGS sequence"/>
</dbReference>
<accession>A0A1N6CNY3</accession>
<dbReference type="InterPro" id="IPR011856">
    <property type="entry name" value="tRNA_endonuc-like_dom_sf"/>
</dbReference>
<protein>
    <recommendedName>
        <fullName evidence="3">DNA repair protein MmcB-related protein</fullName>
    </recommendedName>
</protein>
<dbReference type="InterPro" id="IPR009394">
    <property type="entry name" value="MmcB-like"/>
</dbReference>
<evidence type="ECO:0008006" key="3">
    <source>
        <dbReference type="Google" id="ProtNLM"/>
    </source>
</evidence>
<dbReference type="PIRSF" id="PIRSF031796">
    <property type="entry name" value="UPC031796"/>
    <property type="match status" value="1"/>
</dbReference>